<dbReference type="InterPro" id="IPR000847">
    <property type="entry name" value="LysR_HTH_N"/>
</dbReference>
<gene>
    <name evidence="6" type="ORF">YC6258_03049</name>
</gene>
<dbReference type="AlphaFoldDB" id="A0A0C5V6L0"/>
<keyword evidence="7" id="KW-1185">Reference proteome</keyword>
<feature type="domain" description="HTH lysR-type" evidence="5">
    <location>
        <begin position="1"/>
        <end position="58"/>
    </location>
</feature>
<dbReference type="GO" id="GO:0003700">
    <property type="term" value="F:DNA-binding transcription factor activity"/>
    <property type="evidence" value="ECO:0007669"/>
    <property type="project" value="InterPro"/>
</dbReference>
<accession>A0A0C5V6L0</accession>
<organism evidence="6 7">
    <name type="scientific">Gynuella sunshinyii YC6258</name>
    <dbReference type="NCBI Taxonomy" id="1445510"/>
    <lineage>
        <taxon>Bacteria</taxon>
        <taxon>Pseudomonadati</taxon>
        <taxon>Pseudomonadota</taxon>
        <taxon>Gammaproteobacteria</taxon>
        <taxon>Oceanospirillales</taxon>
        <taxon>Saccharospirillaceae</taxon>
        <taxon>Gynuella</taxon>
    </lineage>
</organism>
<evidence type="ECO:0000313" key="6">
    <source>
        <dbReference type="EMBL" id="AJQ95085.1"/>
    </source>
</evidence>
<dbReference type="Proteomes" id="UP000032266">
    <property type="component" value="Chromosome"/>
</dbReference>
<dbReference type="Gene3D" id="1.10.10.10">
    <property type="entry name" value="Winged helix-like DNA-binding domain superfamily/Winged helix DNA-binding domain"/>
    <property type="match status" value="1"/>
</dbReference>
<keyword evidence="4" id="KW-0804">Transcription</keyword>
<keyword evidence="2" id="KW-0805">Transcription regulation</keyword>
<comment type="similarity">
    <text evidence="1">Belongs to the LysR transcriptional regulatory family.</text>
</comment>
<evidence type="ECO:0000259" key="5">
    <source>
        <dbReference type="PROSITE" id="PS50931"/>
    </source>
</evidence>
<evidence type="ECO:0000256" key="3">
    <source>
        <dbReference type="ARBA" id="ARBA00023125"/>
    </source>
</evidence>
<dbReference type="OrthoDB" id="464481at2"/>
<dbReference type="PANTHER" id="PTHR30126:SF40">
    <property type="entry name" value="HTH-TYPE TRANSCRIPTIONAL REGULATOR GLTR"/>
    <property type="match status" value="1"/>
</dbReference>
<dbReference type="InterPro" id="IPR036390">
    <property type="entry name" value="WH_DNA-bd_sf"/>
</dbReference>
<dbReference type="InterPro" id="IPR036388">
    <property type="entry name" value="WH-like_DNA-bd_sf"/>
</dbReference>
<keyword evidence="3" id="KW-0238">DNA-binding</keyword>
<dbReference type="PANTHER" id="PTHR30126">
    <property type="entry name" value="HTH-TYPE TRANSCRIPTIONAL REGULATOR"/>
    <property type="match status" value="1"/>
</dbReference>
<proteinExistence type="inferred from homology"/>
<evidence type="ECO:0000256" key="1">
    <source>
        <dbReference type="ARBA" id="ARBA00009437"/>
    </source>
</evidence>
<reference evidence="6 7" key="1">
    <citation type="submission" date="2014-01" db="EMBL/GenBank/DDBJ databases">
        <title>Full genme sequencing of cellulolytic bacterium Gynuella sunshinyii YC6258T gen. nov., sp. nov.</title>
        <authorList>
            <person name="Khan H."/>
            <person name="Chung E.J."/>
            <person name="Chung Y.R."/>
        </authorList>
    </citation>
    <scope>NUCLEOTIDE SEQUENCE [LARGE SCALE GENOMIC DNA]</scope>
    <source>
        <strain evidence="6 7">YC6258</strain>
    </source>
</reference>
<dbReference type="SUPFAM" id="SSF46785">
    <property type="entry name" value="Winged helix' DNA-binding domain"/>
    <property type="match status" value="1"/>
</dbReference>
<dbReference type="KEGG" id="gsn:YC6258_03049"/>
<evidence type="ECO:0000256" key="4">
    <source>
        <dbReference type="ARBA" id="ARBA00023163"/>
    </source>
</evidence>
<sequence length="292" mass="32229">MDLSQLRMFKKVADSGSIARAAEQLYCVPSNITMRIKKLEEELDELLFIRQGRGLVLSPSGVIFLKYTNRILSLCDEAKRALSSNSVPSGKLSIGAIESSGTGRLPKLLSTYHQSYPAVQLEFSTDTWKNLEDKVVKHEIDGAIIAVKSTHPSVCYEKIYEEELVVIASSTYDDIESAESLIDKNIYMWPEGCPYRKALENWLLANGVSVPITSIASYGTILGCVSSGAGISLVPKGIFDQFKLIGGIKAFSFDELKPIDNYFIWHKETGCHSAKDAFLELITGSEIKNTEA</sequence>
<protein>
    <submittedName>
        <fullName evidence="6">Transcriptional regulator</fullName>
    </submittedName>
</protein>
<dbReference type="Pfam" id="PF03466">
    <property type="entry name" value="LysR_substrate"/>
    <property type="match status" value="1"/>
</dbReference>
<dbReference type="Pfam" id="PF00126">
    <property type="entry name" value="HTH_1"/>
    <property type="match status" value="1"/>
</dbReference>
<dbReference type="GO" id="GO:0000976">
    <property type="term" value="F:transcription cis-regulatory region binding"/>
    <property type="evidence" value="ECO:0007669"/>
    <property type="project" value="TreeGrafter"/>
</dbReference>
<dbReference type="EMBL" id="CP007142">
    <property type="protein sequence ID" value="AJQ95085.1"/>
    <property type="molecule type" value="Genomic_DNA"/>
</dbReference>
<dbReference type="FunFam" id="1.10.10.10:FF:000001">
    <property type="entry name" value="LysR family transcriptional regulator"/>
    <property type="match status" value="1"/>
</dbReference>
<dbReference type="SUPFAM" id="SSF53850">
    <property type="entry name" value="Periplasmic binding protein-like II"/>
    <property type="match status" value="1"/>
</dbReference>
<dbReference type="RefSeq" id="WP_044617461.1">
    <property type="nucleotide sequence ID" value="NZ_CP007142.1"/>
</dbReference>
<dbReference type="PROSITE" id="PS50931">
    <property type="entry name" value="HTH_LYSR"/>
    <property type="match status" value="1"/>
</dbReference>
<evidence type="ECO:0000313" key="7">
    <source>
        <dbReference type="Proteomes" id="UP000032266"/>
    </source>
</evidence>
<dbReference type="Gene3D" id="3.40.190.290">
    <property type="match status" value="1"/>
</dbReference>
<name>A0A0C5V6L0_9GAMM</name>
<dbReference type="HOGENOM" id="CLU_039613_6_1_6"/>
<dbReference type="STRING" id="1445510.YC6258_03049"/>
<evidence type="ECO:0000256" key="2">
    <source>
        <dbReference type="ARBA" id="ARBA00023015"/>
    </source>
</evidence>
<dbReference type="InterPro" id="IPR005119">
    <property type="entry name" value="LysR_subst-bd"/>
</dbReference>